<sequence length="114" mass="12599">MRLRGGSVQELSQRNKNVRNYGNEKHAHKQAFGDQQTQKRNSAITFSPTLTISDCSRSSISLGSELSLRRLRLRKSEICGERTGVWYLCYDCSSGTKSASKLAEALGGGLKSML</sequence>
<feature type="compositionally biased region" description="Polar residues" evidence="1">
    <location>
        <begin position="9"/>
        <end position="20"/>
    </location>
</feature>
<dbReference type="EMBL" id="JABSTR010000005">
    <property type="protein sequence ID" value="KAH9370284.1"/>
    <property type="molecule type" value="Genomic_DNA"/>
</dbReference>
<dbReference type="Proteomes" id="UP000821853">
    <property type="component" value="Chromosome 3"/>
</dbReference>
<accession>A0A9J6G754</accession>
<dbReference type="AlphaFoldDB" id="A0A9J6G754"/>
<proteinExistence type="predicted"/>
<evidence type="ECO:0000256" key="1">
    <source>
        <dbReference type="SAM" id="MobiDB-lite"/>
    </source>
</evidence>
<evidence type="ECO:0000313" key="3">
    <source>
        <dbReference type="Proteomes" id="UP000821853"/>
    </source>
</evidence>
<protein>
    <submittedName>
        <fullName evidence="2">Uncharacterized protein</fullName>
    </submittedName>
</protein>
<dbReference type="VEuPathDB" id="VectorBase:HLOH_058955"/>
<name>A0A9J6G754_HAELO</name>
<keyword evidence="3" id="KW-1185">Reference proteome</keyword>
<gene>
    <name evidence="2" type="ORF">HPB48_007379</name>
</gene>
<reference evidence="2 3" key="1">
    <citation type="journal article" date="2020" name="Cell">
        <title>Large-Scale Comparative Analyses of Tick Genomes Elucidate Their Genetic Diversity and Vector Capacities.</title>
        <authorList>
            <consortium name="Tick Genome and Microbiome Consortium (TIGMIC)"/>
            <person name="Jia N."/>
            <person name="Wang J."/>
            <person name="Shi W."/>
            <person name="Du L."/>
            <person name="Sun Y."/>
            <person name="Zhan W."/>
            <person name="Jiang J.F."/>
            <person name="Wang Q."/>
            <person name="Zhang B."/>
            <person name="Ji P."/>
            <person name="Bell-Sakyi L."/>
            <person name="Cui X.M."/>
            <person name="Yuan T.T."/>
            <person name="Jiang B.G."/>
            <person name="Yang W.F."/>
            <person name="Lam T.T."/>
            <person name="Chang Q.C."/>
            <person name="Ding S.J."/>
            <person name="Wang X.J."/>
            <person name="Zhu J.G."/>
            <person name="Ruan X.D."/>
            <person name="Zhao L."/>
            <person name="Wei J.T."/>
            <person name="Ye R.Z."/>
            <person name="Que T.C."/>
            <person name="Du C.H."/>
            <person name="Zhou Y.H."/>
            <person name="Cheng J.X."/>
            <person name="Dai P.F."/>
            <person name="Guo W.B."/>
            <person name="Han X.H."/>
            <person name="Huang E.J."/>
            <person name="Li L.F."/>
            <person name="Wei W."/>
            <person name="Gao Y.C."/>
            <person name="Liu J.Z."/>
            <person name="Shao H.Z."/>
            <person name="Wang X."/>
            <person name="Wang C.C."/>
            <person name="Yang T.C."/>
            <person name="Huo Q.B."/>
            <person name="Li W."/>
            <person name="Chen H.Y."/>
            <person name="Chen S.E."/>
            <person name="Zhou L.G."/>
            <person name="Ni X.B."/>
            <person name="Tian J.H."/>
            <person name="Sheng Y."/>
            <person name="Liu T."/>
            <person name="Pan Y.S."/>
            <person name="Xia L.Y."/>
            <person name="Li J."/>
            <person name="Zhao F."/>
            <person name="Cao W.C."/>
        </authorList>
    </citation>
    <scope>NUCLEOTIDE SEQUENCE [LARGE SCALE GENOMIC DNA]</scope>
    <source>
        <strain evidence="2">HaeL-2018</strain>
    </source>
</reference>
<evidence type="ECO:0000313" key="2">
    <source>
        <dbReference type="EMBL" id="KAH9370284.1"/>
    </source>
</evidence>
<organism evidence="2 3">
    <name type="scientific">Haemaphysalis longicornis</name>
    <name type="common">Bush tick</name>
    <dbReference type="NCBI Taxonomy" id="44386"/>
    <lineage>
        <taxon>Eukaryota</taxon>
        <taxon>Metazoa</taxon>
        <taxon>Ecdysozoa</taxon>
        <taxon>Arthropoda</taxon>
        <taxon>Chelicerata</taxon>
        <taxon>Arachnida</taxon>
        <taxon>Acari</taxon>
        <taxon>Parasitiformes</taxon>
        <taxon>Ixodida</taxon>
        <taxon>Ixodoidea</taxon>
        <taxon>Ixodidae</taxon>
        <taxon>Haemaphysalinae</taxon>
        <taxon>Haemaphysalis</taxon>
    </lineage>
</organism>
<feature type="region of interest" description="Disordered" evidence="1">
    <location>
        <begin position="1"/>
        <end position="39"/>
    </location>
</feature>
<comment type="caution">
    <text evidence="2">The sequence shown here is derived from an EMBL/GenBank/DDBJ whole genome shotgun (WGS) entry which is preliminary data.</text>
</comment>